<evidence type="ECO:0000313" key="1">
    <source>
        <dbReference type="EMBL" id="ABZ97216.1"/>
    </source>
</evidence>
<dbReference type="Proteomes" id="UP000001847">
    <property type="component" value="Chromosome I"/>
</dbReference>
<dbReference type="STRING" id="456481.LEPBI_Ia1093"/>
<evidence type="ECO:0000313" key="2">
    <source>
        <dbReference type="Proteomes" id="UP000001847"/>
    </source>
</evidence>
<keyword evidence="2" id="KW-1185">Reference proteome</keyword>
<dbReference type="EMBL" id="CP000786">
    <property type="protein sequence ID" value="ABZ97216.1"/>
    <property type="molecule type" value="Genomic_DNA"/>
</dbReference>
<accession>B0SN29</accession>
<name>B0SN29_LEPBP</name>
<organism evidence="1 2">
    <name type="scientific">Leptospira biflexa serovar Patoc (strain Patoc 1 / ATCC 23582 / Paris)</name>
    <dbReference type="NCBI Taxonomy" id="456481"/>
    <lineage>
        <taxon>Bacteria</taxon>
        <taxon>Pseudomonadati</taxon>
        <taxon>Spirochaetota</taxon>
        <taxon>Spirochaetia</taxon>
        <taxon>Leptospirales</taxon>
        <taxon>Leptospiraceae</taxon>
        <taxon>Leptospira</taxon>
    </lineage>
</organism>
<dbReference type="HOGENOM" id="CLU_2409649_0_0_12"/>
<gene>
    <name evidence="1" type="ordered locus">LEPBI_Ia1093</name>
</gene>
<proteinExistence type="predicted"/>
<protein>
    <submittedName>
        <fullName evidence="1">Uncharacterized protein</fullName>
    </submittedName>
</protein>
<sequence length="92" mass="10602">MKVFPNESTIICPFIRKEWKASLCETSFLKPKLNKVYPSPLIGGVPNAKKNSYILLFQCKFRMFVPLLFGGMFKTKHSVSFPLDRKFGPTRN</sequence>
<dbReference type="AlphaFoldDB" id="B0SN29"/>
<dbReference type="KEGG" id="lbi:LEPBI_Ia1093"/>
<reference evidence="1 2" key="1">
    <citation type="journal article" date="2008" name="PLoS ONE">
        <title>Genome sequence of the saprophyte Leptospira biflexa provides insights into the evolution of Leptospira and the pathogenesis of leptospirosis.</title>
        <authorList>
            <person name="Picardeau M."/>
            <person name="Bulach D.M."/>
            <person name="Bouchier C."/>
            <person name="Zuerner R.L."/>
            <person name="Zidane N."/>
            <person name="Wilson P.J."/>
            <person name="Creno S."/>
            <person name="Kuczek E.S."/>
            <person name="Bommezzadri S."/>
            <person name="Davis J.C."/>
            <person name="McGrath A."/>
            <person name="Johnson M.J."/>
            <person name="Boursaux-Eude C."/>
            <person name="Seemann T."/>
            <person name="Rouy Z."/>
            <person name="Coppel R.L."/>
            <person name="Rood J.I."/>
            <person name="Lajus A."/>
            <person name="Davies J.K."/>
            <person name="Medigue C."/>
            <person name="Adler B."/>
        </authorList>
    </citation>
    <scope>NUCLEOTIDE SEQUENCE [LARGE SCALE GENOMIC DNA]</scope>
    <source>
        <strain evidence="2">Patoc 1 / ATCC 23582 / Paris</strain>
    </source>
</reference>